<dbReference type="Pfam" id="PF03401">
    <property type="entry name" value="TctC"/>
    <property type="match status" value="1"/>
</dbReference>
<dbReference type="Gene3D" id="3.40.190.150">
    <property type="entry name" value="Bordetella uptake gene, domain 1"/>
    <property type="match status" value="1"/>
</dbReference>
<reference evidence="2 3" key="1">
    <citation type="submission" date="2018-04" db="EMBL/GenBank/DDBJ databases">
        <title>Bordetella sp. HZ20 isolated from seawater.</title>
        <authorList>
            <person name="Sun C."/>
        </authorList>
    </citation>
    <scope>NUCLEOTIDE SEQUENCE [LARGE SCALE GENOMIC DNA]</scope>
    <source>
        <strain evidence="2 3">HZ20</strain>
    </source>
</reference>
<organism evidence="2 3">
    <name type="scientific">Orrella marina</name>
    <dbReference type="NCBI Taxonomy" id="2163011"/>
    <lineage>
        <taxon>Bacteria</taxon>
        <taxon>Pseudomonadati</taxon>
        <taxon>Pseudomonadota</taxon>
        <taxon>Betaproteobacteria</taxon>
        <taxon>Burkholderiales</taxon>
        <taxon>Alcaligenaceae</taxon>
        <taxon>Orrella</taxon>
    </lineage>
</organism>
<dbReference type="KEGG" id="boz:DBV39_07875"/>
<evidence type="ECO:0000313" key="2">
    <source>
        <dbReference type="EMBL" id="AWB35712.1"/>
    </source>
</evidence>
<keyword evidence="3" id="KW-1185">Reference proteome</keyword>
<dbReference type="PANTHER" id="PTHR42928">
    <property type="entry name" value="TRICARBOXYLATE-BINDING PROTEIN"/>
    <property type="match status" value="1"/>
</dbReference>
<gene>
    <name evidence="2" type="ORF">DBV39_07875</name>
</gene>
<dbReference type="InterPro" id="IPR005064">
    <property type="entry name" value="BUG"/>
</dbReference>
<dbReference type="AlphaFoldDB" id="A0A2R4XPH1"/>
<dbReference type="SUPFAM" id="SSF53850">
    <property type="entry name" value="Periplasmic binding protein-like II"/>
    <property type="match status" value="1"/>
</dbReference>
<dbReference type="InterPro" id="IPR042100">
    <property type="entry name" value="Bug_dom1"/>
</dbReference>
<dbReference type="CDD" id="cd13578">
    <property type="entry name" value="PBP2_Bug27"/>
    <property type="match status" value="1"/>
</dbReference>
<comment type="similarity">
    <text evidence="1">Belongs to the UPF0065 (bug) family.</text>
</comment>
<dbReference type="OrthoDB" id="8678477at2"/>
<evidence type="ECO:0000256" key="1">
    <source>
        <dbReference type="ARBA" id="ARBA00006987"/>
    </source>
</evidence>
<proteinExistence type="inferred from homology"/>
<evidence type="ECO:0000313" key="3">
    <source>
        <dbReference type="Proteomes" id="UP000244571"/>
    </source>
</evidence>
<dbReference type="PIRSF" id="PIRSF017082">
    <property type="entry name" value="YflP"/>
    <property type="match status" value="1"/>
</dbReference>
<dbReference type="EMBL" id="CP028901">
    <property type="protein sequence ID" value="AWB35712.1"/>
    <property type="molecule type" value="Genomic_DNA"/>
</dbReference>
<sequence length="317" mass="33561">MAVLSSALAFTTIQPVAAQSAFPDKTITIVVPYSAGGSNDRFARLVAGGLSKELDVPVVVDNRPGASGVTGSMQVARAAPDGYTLLVVSSSMTTNEAVRPREDFNPVKNLTPVAMLAKGPFIVAVNNEFPAKTPQEFVELIKANPGKFNYASSGIGSSNQFATELLQMLAGLESVHVPYKGMAQATTDLIGGQTEILIASGPSLLPHIRGERARAIGVTSLNESAIAPDLVPISSVVPGYEFELWWGVFAPAGLPADIQELLNTKINAVINAPEMRQTFLNDGAEAAPTSAEDFGKRVADDIDRWKDLAKRQNITVN</sequence>
<dbReference type="Gene3D" id="3.40.190.10">
    <property type="entry name" value="Periplasmic binding protein-like II"/>
    <property type="match status" value="1"/>
</dbReference>
<protein>
    <submittedName>
        <fullName evidence="2">Tripartite tricarboxylate transporter substrate binding protein</fullName>
    </submittedName>
</protein>
<accession>A0A2R4XPH1</accession>
<dbReference type="Proteomes" id="UP000244571">
    <property type="component" value="Chromosome"/>
</dbReference>
<name>A0A2R4XPH1_9BURK</name>
<dbReference type="PANTHER" id="PTHR42928:SF5">
    <property type="entry name" value="BLR1237 PROTEIN"/>
    <property type="match status" value="1"/>
</dbReference>